<keyword evidence="3" id="KW-1185">Reference proteome</keyword>
<organism evidence="2 3">
    <name type="scientific">Octopus vulgaris</name>
    <name type="common">Common octopus</name>
    <dbReference type="NCBI Taxonomy" id="6645"/>
    <lineage>
        <taxon>Eukaryota</taxon>
        <taxon>Metazoa</taxon>
        <taxon>Spiralia</taxon>
        <taxon>Lophotrochozoa</taxon>
        <taxon>Mollusca</taxon>
        <taxon>Cephalopoda</taxon>
        <taxon>Coleoidea</taxon>
        <taxon>Octopodiformes</taxon>
        <taxon>Octopoda</taxon>
        <taxon>Incirrata</taxon>
        <taxon>Octopodidae</taxon>
        <taxon>Octopus</taxon>
    </lineage>
</organism>
<name>A0AA36BFB0_OCTVU</name>
<dbReference type="Pfam" id="PF23265">
    <property type="entry name" value="Ig-like_KY"/>
    <property type="match status" value="1"/>
</dbReference>
<sequence length="226" mass="25456">MADQIPRPKISDGYLGKQAKFDEIGLSTLSHEDAFLEMNGNAIEIVIGYNQPTRFTTKLLLCNSGGQDNPNFVMVNNLQGRMCYTITVPQIGYYKFQIYALPTSEAGPSMVNVFNYVLFFKEMTDEFRPFPKQYPPWKNGCYMWEPRGIPHGCKAPGVPFKVHLPNAQQVMVTAGGEWTELQKVEDCVFQGLVDLSRPEMAEGGKVHMNVKGKGTGQYTTYLEYDV</sequence>
<evidence type="ECO:0000313" key="2">
    <source>
        <dbReference type="EMBL" id="CAI9733323.1"/>
    </source>
</evidence>
<dbReference type="InterPro" id="IPR053041">
    <property type="entry name" value="Transglut-like_Superfamily_Mod"/>
</dbReference>
<dbReference type="EMBL" id="OX597827">
    <property type="protein sequence ID" value="CAI9733323.1"/>
    <property type="molecule type" value="Genomic_DNA"/>
</dbReference>
<dbReference type="AlphaFoldDB" id="A0AA36BFB0"/>
<accession>A0AA36BFB0</accession>
<evidence type="ECO:0000313" key="3">
    <source>
        <dbReference type="Proteomes" id="UP001162480"/>
    </source>
</evidence>
<evidence type="ECO:0000259" key="1">
    <source>
        <dbReference type="Pfam" id="PF23265"/>
    </source>
</evidence>
<dbReference type="PANTHER" id="PTHR47020">
    <property type="entry name" value="HILLARIN"/>
    <property type="match status" value="1"/>
</dbReference>
<proteinExistence type="predicted"/>
<dbReference type="Proteomes" id="UP001162480">
    <property type="component" value="Chromosome 14"/>
</dbReference>
<feature type="domain" description="KY-like immunoglobulin-like" evidence="1">
    <location>
        <begin position="17"/>
        <end position="131"/>
    </location>
</feature>
<reference evidence="2" key="1">
    <citation type="submission" date="2023-08" db="EMBL/GenBank/DDBJ databases">
        <authorList>
            <person name="Alioto T."/>
            <person name="Alioto T."/>
            <person name="Gomez Garrido J."/>
        </authorList>
    </citation>
    <scope>NUCLEOTIDE SEQUENCE</scope>
</reference>
<gene>
    <name evidence="2" type="ORF">OCTVUL_1B019905</name>
</gene>
<dbReference type="PANTHER" id="PTHR47020:SF1">
    <property type="entry name" value="HILLARIN"/>
    <property type="match status" value="1"/>
</dbReference>
<dbReference type="InterPro" id="IPR056564">
    <property type="entry name" value="Ig-like_KY"/>
</dbReference>
<protein>
    <recommendedName>
        <fullName evidence="1">KY-like immunoglobulin-like domain-containing protein</fullName>
    </recommendedName>
</protein>